<dbReference type="Gene3D" id="1.10.510.10">
    <property type="entry name" value="Transferase(Phosphotransferase) domain 1"/>
    <property type="match status" value="1"/>
</dbReference>
<dbReference type="PATRIC" id="fig|1462.6.peg.146"/>
<organism evidence="1 2">
    <name type="scientific">Geobacillus kaustophilus</name>
    <dbReference type="NCBI Taxonomy" id="1462"/>
    <lineage>
        <taxon>Bacteria</taxon>
        <taxon>Bacillati</taxon>
        <taxon>Bacillota</taxon>
        <taxon>Bacilli</taxon>
        <taxon>Bacillales</taxon>
        <taxon>Anoxybacillaceae</taxon>
        <taxon>Geobacillus</taxon>
        <taxon>Geobacillus thermoleovorans group</taxon>
    </lineage>
</organism>
<accession>A0A0D8BVC5</accession>
<dbReference type="Proteomes" id="UP000032522">
    <property type="component" value="Unassembled WGS sequence"/>
</dbReference>
<dbReference type="EMBL" id="JYBP01000003">
    <property type="protein sequence ID" value="KJE27939.1"/>
    <property type="molecule type" value="Genomic_DNA"/>
</dbReference>
<dbReference type="RefSeq" id="WP_044730457.1">
    <property type="nucleotide sequence ID" value="NZ_JYBP01000003.1"/>
</dbReference>
<reference evidence="1 2" key="1">
    <citation type="submission" date="2015-01" db="EMBL/GenBank/DDBJ databases">
        <authorList>
            <person name="Filippidou S."/>
            <person name="Jeanneret N."/>
            <person name="Russel-Delif L."/>
            <person name="Junier T."/>
            <person name="Wunderlin T."/>
            <person name="Molina V."/>
            <person name="Johnson S.L."/>
            <person name="Davenport K.W."/>
            <person name="Chain P.S."/>
            <person name="Dorador C."/>
            <person name="Junier P."/>
        </authorList>
    </citation>
    <scope>NUCLEOTIDE SEQUENCE [LARGE SCALE GENOMIC DNA]</scope>
    <source>
        <strain evidence="1 2">Et7/4</strain>
    </source>
</reference>
<evidence type="ECO:0000313" key="2">
    <source>
        <dbReference type="Proteomes" id="UP000032522"/>
    </source>
</evidence>
<sequence>MKWKVVNPLNNELLESITEVIRKAELGLDSIDNYYDELAQGTCGTVYAINEELVLKANDLVYSLKDVNDHIVLESLQGLPFVPTLYAYTPDGKYLIIQRIKGLTLWELELNNNPYQFNYEELKQQLKKFVAGCLERGWIPNDLHAGNVMACPQGVYVVDYGYFRRCNNPARMSSYRRMSMECELDNLEEMLERVSKPSNCNSSHKKTVTVNFLTLSVLPQ</sequence>
<protein>
    <submittedName>
        <fullName evidence="1">Uncharacterized protein</fullName>
    </submittedName>
</protein>
<dbReference type="InterPro" id="IPR011009">
    <property type="entry name" value="Kinase-like_dom_sf"/>
</dbReference>
<comment type="caution">
    <text evidence="1">The sequence shown here is derived from an EMBL/GenBank/DDBJ whole genome shotgun (WGS) entry which is preliminary data.</text>
</comment>
<dbReference type="SUPFAM" id="SSF56112">
    <property type="entry name" value="Protein kinase-like (PK-like)"/>
    <property type="match status" value="1"/>
</dbReference>
<name>A0A0D8BVC5_GEOKU</name>
<gene>
    <name evidence="1" type="ORF">LG52_40</name>
</gene>
<proteinExistence type="predicted"/>
<dbReference type="OrthoDB" id="529320at2"/>
<evidence type="ECO:0000313" key="1">
    <source>
        <dbReference type="EMBL" id="KJE27939.1"/>
    </source>
</evidence>
<dbReference type="AlphaFoldDB" id="A0A0D8BVC5"/>